<organism evidence="5 6">
    <name type="scientific">Bathycoccus prasinos</name>
    <dbReference type="NCBI Taxonomy" id="41875"/>
    <lineage>
        <taxon>Eukaryota</taxon>
        <taxon>Viridiplantae</taxon>
        <taxon>Chlorophyta</taxon>
        <taxon>Mamiellophyceae</taxon>
        <taxon>Mamiellales</taxon>
        <taxon>Bathycoccaceae</taxon>
        <taxon>Bathycoccus</taxon>
    </lineage>
</organism>
<dbReference type="InterPro" id="IPR050188">
    <property type="entry name" value="RluA_PseudoU_synthase"/>
</dbReference>
<proteinExistence type="inferred from homology"/>
<accession>K8E913</accession>
<name>K8E913_9CHLO</name>
<dbReference type="AlphaFoldDB" id="K8E913"/>
<dbReference type="InterPro" id="IPR020103">
    <property type="entry name" value="PsdUridine_synth_cat_dom_sf"/>
</dbReference>
<dbReference type="GO" id="GO:0000455">
    <property type="term" value="P:enzyme-directed rRNA pseudouridine synthesis"/>
    <property type="evidence" value="ECO:0007669"/>
    <property type="project" value="TreeGrafter"/>
</dbReference>
<feature type="domain" description="Pseudouridine synthase RsuA/RluA-like" evidence="4">
    <location>
        <begin position="164"/>
        <end position="363"/>
    </location>
</feature>
<evidence type="ECO:0000313" key="5">
    <source>
        <dbReference type="EMBL" id="CCO14162.1"/>
    </source>
</evidence>
<dbReference type="SUPFAM" id="SSF55120">
    <property type="entry name" value="Pseudouridine synthase"/>
    <property type="match status" value="1"/>
</dbReference>
<dbReference type="Proteomes" id="UP000198341">
    <property type="component" value="Chromosome 1"/>
</dbReference>
<evidence type="ECO:0000256" key="1">
    <source>
        <dbReference type="ARBA" id="ARBA00000073"/>
    </source>
</evidence>
<evidence type="ECO:0000313" key="6">
    <source>
        <dbReference type="Proteomes" id="UP000198341"/>
    </source>
</evidence>
<gene>
    <name evidence="5" type="ORF">Bathy01g07300</name>
</gene>
<dbReference type="PROSITE" id="PS01129">
    <property type="entry name" value="PSI_RLU"/>
    <property type="match status" value="1"/>
</dbReference>
<dbReference type="eggNOG" id="KOG1919">
    <property type="taxonomic scope" value="Eukaryota"/>
</dbReference>
<evidence type="ECO:0000259" key="4">
    <source>
        <dbReference type="Pfam" id="PF00849"/>
    </source>
</evidence>
<dbReference type="Pfam" id="PF00849">
    <property type="entry name" value="PseudoU_synth_2"/>
    <property type="match status" value="1"/>
</dbReference>
<reference evidence="5 6" key="1">
    <citation type="submission" date="2011-10" db="EMBL/GenBank/DDBJ databases">
        <authorList>
            <person name="Genoscope - CEA"/>
        </authorList>
    </citation>
    <scope>NUCLEOTIDE SEQUENCE [LARGE SCALE GENOMIC DNA]</scope>
    <source>
        <strain evidence="5 6">RCC 1105</strain>
    </source>
</reference>
<dbReference type="EMBL" id="FO082278">
    <property type="protein sequence ID" value="CCO14162.1"/>
    <property type="molecule type" value="Genomic_DNA"/>
</dbReference>
<evidence type="ECO:0000256" key="3">
    <source>
        <dbReference type="SAM" id="MobiDB-lite"/>
    </source>
</evidence>
<protein>
    <submittedName>
        <fullName evidence="5">RNA pseudouridine synthase</fullName>
    </submittedName>
</protein>
<dbReference type="GeneID" id="19018464"/>
<dbReference type="GO" id="GO:0009982">
    <property type="term" value="F:pseudouridine synthase activity"/>
    <property type="evidence" value="ECO:0007669"/>
    <property type="project" value="InterPro"/>
</dbReference>
<sequence length="458" mass="51465">MASDGGFLNHALDEDGSEMTRNETVVNPNSEITFRPSRRASRTENKRTHPSYFCPACNAQCKATVFRRHTQKCCPDIESAVGKEAWMTEDMDLIMVKAQKHANEMLEEMKRLAFTDGARMSHAEVAQTLNVTELRVKNALRLHSKSIPLNNDTTPVEVIFENEDILVVNKPPYLRTHPIHRHTGTSLINRCISHLGGKECYIVHRLDMDTSGVILFVKNPLLTRGFAEQFMTREAKKTYLALCVGVLPLGKEEVQAFEVNAPISSCNKCKEGRAVSFATDDLEAKESRTTFDFFSWKKDDELAIDSLPTERARGVSILLEGTENTNVEKKNESGSWNPISVAALVLASPKTGRTHQIRVHLAHAGLPILGDMLYGPHARWVVPRCDAWSDDSTSKPRYKWSADKPKGKWAKDGLDLDRQALHAYRLEVTHPLTNERLSFEAPLPDDMKKALDVLGIDY</sequence>
<dbReference type="STRING" id="41875.K8E913"/>
<dbReference type="OrthoDB" id="418349at2759"/>
<dbReference type="Gene3D" id="3.30.2350.10">
    <property type="entry name" value="Pseudouridine synthase"/>
    <property type="match status" value="1"/>
</dbReference>
<dbReference type="InterPro" id="IPR006224">
    <property type="entry name" value="PsdUridine_synth_RluA-like_CS"/>
</dbReference>
<comment type="similarity">
    <text evidence="2">Belongs to the pseudouridine synthase RluA family.</text>
</comment>
<evidence type="ECO:0000256" key="2">
    <source>
        <dbReference type="ARBA" id="ARBA00010876"/>
    </source>
</evidence>
<dbReference type="PANTHER" id="PTHR21600">
    <property type="entry name" value="MITOCHONDRIAL RNA PSEUDOURIDINE SYNTHASE"/>
    <property type="match status" value="1"/>
</dbReference>
<dbReference type="KEGG" id="bpg:Bathy01g07300"/>
<dbReference type="InterPro" id="IPR006145">
    <property type="entry name" value="PsdUridine_synth_RsuA/RluA"/>
</dbReference>
<feature type="region of interest" description="Disordered" evidence="3">
    <location>
        <begin position="1"/>
        <end position="22"/>
    </location>
</feature>
<dbReference type="RefSeq" id="XP_007515283.1">
    <property type="nucleotide sequence ID" value="XM_007515221.1"/>
</dbReference>
<comment type="catalytic activity">
    <reaction evidence="1">
        <text>a uridine in RNA = a pseudouridine in RNA</text>
        <dbReference type="Rhea" id="RHEA:48348"/>
        <dbReference type="Rhea" id="RHEA-COMP:12068"/>
        <dbReference type="Rhea" id="RHEA-COMP:12069"/>
        <dbReference type="ChEBI" id="CHEBI:65314"/>
        <dbReference type="ChEBI" id="CHEBI:65315"/>
    </reaction>
</comment>
<dbReference type="CDD" id="cd02869">
    <property type="entry name" value="PseudoU_synth_RluA_like"/>
    <property type="match status" value="1"/>
</dbReference>
<dbReference type="GO" id="GO:0003723">
    <property type="term" value="F:RNA binding"/>
    <property type="evidence" value="ECO:0007669"/>
    <property type="project" value="InterPro"/>
</dbReference>
<keyword evidence="6" id="KW-1185">Reference proteome</keyword>
<dbReference type="PANTHER" id="PTHR21600:SF87">
    <property type="entry name" value="RNA PSEUDOURIDYLATE SYNTHASE DOMAIN-CONTAINING PROTEIN 1"/>
    <property type="match status" value="1"/>
</dbReference>